<dbReference type="Pfam" id="PF01243">
    <property type="entry name" value="PNPOx_N"/>
    <property type="match status" value="1"/>
</dbReference>
<dbReference type="InterPro" id="IPR052019">
    <property type="entry name" value="F420H2_bilvrd_red/Heme_oxyg"/>
</dbReference>
<dbReference type="InterPro" id="IPR011576">
    <property type="entry name" value="Pyridox_Oxase_N"/>
</dbReference>
<dbReference type="SUPFAM" id="SSF50475">
    <property type="entry name" value="FMN-binding split barrel"/>
    <property type="match status" value="1"/>
</dbReference>
<reference evidence="4" key="1">
    <citation type="journal article" date="2019" name="Int. J. Syst. Evol. Microbiol.">
        <title>The Global Catalogue of Microorganisms (GCM) 10K type strain sequencing project: providing services to taxonomists for standard genome sequencing and annotation.</title>
        <authorList>
            <consortium name="The Broad Institute Genomics Platform"/>
            <consortium name="The Broad Institute Genome Sequencing Center for Infectious Disease"/>
            <person name="Wu L."/>
            <person name="Ma J."/>
        </authorList>
    </citation>
    <scope>NUCLEOTIDE SEQUENCE [LARGE SCALE GENOMIC DNA]</scope>
    <source>
        <strain evidence="4">CGMCC 4.7241</strain>
    </source>
</reference>
<protein>
    <submittedName>
        <fullName evidence="3">Pyridoxamine 5'-phosphate oxidase family protein</fullName>
    </submittedName>
</protein>
<sequence>MSATMSAEKIAEIMARPYAQQLLESQIPARIAYTGLDGAPRVVPVGYEWDGTHLTFASVMGSAKNEALRANPQVAITIDTEDYPPKTLLLRGTAEVEIVDGVPDVYVRASTRRLPEDQHQPWEENVRALFDQMAVVTITLTWARLIDFETTLPKAVEDLARARREGVSG</sequence>
<dbReference type="InterPro" id="IPR012349">
    <property type="entry name" value="Split_barrel_FMN-bd"/>
</dbReference>
<evidence type="ECO:0000313" key="4">
    <source>
        <dbReference type="Proteomes" id="UP001595699"/>
    </source>
</evidence>
<evidence type="ECO:0000313" key="3">
    <source>
        <dbReference type="EMBL" id="MFC3763989.1"/>
    </source>
</evidence>
<comment type="caution">
    <text evidence="3">The sequence shown here is derived from an EMBL/GenBank/DDBJ whole genome shotgun (WGS) entry which is preliminary data.</text>
</comment>
<proteinExistence type="predicted"/>
<evidence type="ECO:0000256" key="1">
    <source>
        <dbReference type="ARBA" id="ARBA00023002"/>
    </source>
</evidence>
<dbReference type="PANTHER" id="PTHR35176:SF6">
    <property type="entry name" value="HEME OXYGENASE HI_0854-RELATED"/>
    <property type="match status" value="1"/>
</dbReference>
<dbReference type="Proteomes" id="UP001595699">
    <property type="component" value="Unassembled WGS sequence"/>
</dbReference>
<evidence type="ECO:0000259" key="2">
    <source>
        <dbReference type="Pfam" id="PF01243"/>
    </source>
</evidence>
<name>A0ABV7YIX7_9ACTN</name>
<keyword evidence="1" id="KW-0560">Oxidoreductase</keyword>
<organism evidence="3 4">
    <name type="scientific">Tenggerimyces flavus</name>
    <dbReference type="NCBI Taxonomy" id="1708749"/>
    <lineage>
        <taxon>Bacteria</taxon>
        <taxon>Bacillati</taxon>
        <taxon>Actinomycetota</taxon>
        <taxon>Actinomycetes</taxon>
        <taxon>Propionibacteriales</taxon>
        <taxon>Nocardioidaceae</taxon>
        <taxon>Tenggerimyces</taxon>
    </lineage>
</organism>
<feature type="domain" description="Pyridoxamine 5'-phosphate oxidase N-terminal" evidence="2">
    <location>
        <begin position="19"/>
        <end position="107"/>
    </location>
</feature>
<accession>A0ABV7YIX7</accession>
<dbReference type="EMBL" id="JBHRZH010000022">
    <property type="protein sequence ID" value="MFC3763989.1"/>
    <property type="molecule type" value="Genomic_DNA"/>
</dbReference>
<dbReference type="Gene3D" id="2.30.110.10">
    <property type="entry name" value="Electron Transport, Fmn-binding Protein, Chain A"/>
    <property type="match status" value="1"/>
</dbReference>
<gene>
    <name evidence="3" type="ORF">ACFOUW_24355</name>
</gene>
<dbReference type="PANTHER" id="PTHR35176">
    <property type="entry name" value="HEME OXYGENASE HI_0854-RELATED"/>
    <property type="match status" value="1"/>
</dbReference>
<dbReference type="RefSeq" id="WP_239553745.1">
    <property type="nucleotide sequence ID" value="NZ_JAFBCM010000001.1"/>
</dbReference>
<keyword evidence="4" id="KW-1185">Reference proteome</keyword>